<dbReference type="EC" id="2.1.1.-" evidence="9"/>
<feature type="chain" id="PRO_5039887952" description="Prepilin leader peptidase/N-methyltransferase" evidence="11">
    <location>
        <begin position="22"/>
        <end position="243"/>
    </location>
</feature>
<evidence type="ECO:0000256" key="6">
    <source>
        <dbReference type="ARBA" id="ARBA00022989"/>
    </source>
</evidence>
<evidence type="ECO:0000256" key="3">
    <source>
        <dbReference type="ARBA" id="ARBA00022475"/>
    </source>
</evidence>
<evidence type="ECO:0000256" key="11">
    <source>
        <dbReference type="SAM" id="SignalP"/>
    </source>
</evidence>
<feature type="signal peptide" evidence="11">
    <location>
        <begin position="1"/>
        <end position="21"/>
    </location>
</feature>
<dbReference type="KEGG" id="naci:NUH88_14585"/>
<keyword evidence="9" id="KW-0808">Transferase</keyword>
<keyword evidence="9" id="KW-0511">Multifunctional enzyme</keyword>
<dbReference type="EC" id="3.4.23.43" evidence="9"/>
<keyword evidence="4" id="KW-0997">Cell inner membrane</keyword>
<accession>A0A9J7AYA2</accession>
<dbReference type="InterPro" id="IPR010627">
    <property type="entry name" value="Prepilin_pept_A24_N"/>
</dbReference>
<evidence type="ECO:0000256" key="9">
    <source>
        <dbReference type="RuleBase" id="RU003794"/>
    </source>
</evidence>
<dbReference type="GO" id="GO:0032259">
    <property type="term" value="P:methylation"/>
    <property type="evidence" value="ECO:0007669"/>
    <property type="project" value="UniProtKB-KW"/>
</dbReference>
<evidence type="ECO:0000256" key="2">
    <source>
        <dbReference type="ARBA" id="ARBA00005801"/>
    </source>
</evidence>
<evidence type="ECO:0000256" key="8">
    <source>
        <dbReference type="RuleBase" id="RU003793"/>
    </source>
</evidence>
<comment type="catalytic activity">
    <reaction evidence="9">
        <text>Typically cleaves a -Gly-|-Phe- bond to release an N-terminal, basic peptide of 5-8 residues from type IV prepilin, and then N-methylates the new N-terminal amino group, the methyl donor being S-adenosyl-L-methionine.</text>
        <dbReference type="EC" id="3.4.23.43"/>
    </reaction>
</comment>
<feature type="domain" description="Prepilin type IV endopeptidase peptidase" evidence="12">
    <location>
        <begin position="102"/>
        <end position="208"/>
    </location>
</feature>
<evidence type="ECO:0000259" key="13">
    <source>
        <dbReference type="Pfam" id="PF06750"/>
    </source>
</evidence>
<evidence type="ECO:0000256" key="10">
    <source>
        <dbReference type="SAM" id="Phobius"/>
    </source>
</evidence>
<evidence type="ECO:0000313" key="15">
    <source>
        <dbReference type="Proteomes" id="UP001060336"/>
    </source>
</evidence>
<name>A0A9J7AYA2_9PROT</name>
<keyword evidence="11" id="KW-0732">Signal</keyword>
<feature type="transmembrane region" description="Helical" evidence="10">
    <location>
        <begin position="223"/>
        <end position="242"/>
    </location>
</feature>
<dbReference type="AlphaFoldDB" id="A0A9J7AYA2"/>
<dbReference type="GO" id="GO:0004190">
    <property type="term" value="F:aspartic-type endopeptidase activity"/>
    <property type="evidence" value="ECO:0007669"/>
    <property type="project" value="UniProtKB-EC"/>
</dbReference>
<evidence type="ECO:0000256" key="4">
    <source>
        <dbReference type="ARBA" id="ARBA00022519"/>
    </source>
</evidence>
<organism evidence="14 15">
    <name type="scientific">Nisaea acidiphila</name>
    <dbReference type="NCBI Taxonomy" id="1862145"/>
    <lineage>
        <taxon>Bacteria</taxon>
        <taxon>Pseudomonadati</taxon>
        <taxon>Pseudomonadota</taxon>
        <taxon>Alphaproteobacteria</taxon>
        <taxon>Rhodospirillales</taxon>
        <taxon>Thalassobaculaceae</taxon>
        <taxon>Nisaea</taxon>
    </lineage>
</organism>
<dbReference type="PANTHER" id="PTHR30487">
    <property type="entry name" value="TYPE 4 PREPILIN-LIKE PROTEINS LEADER PEPTIDE-PROCESSING ENZYME"/>
    <property type="match status" value="1"/>
</dbReference>
<proteinExistence type="inferred from homology"/>
<dbReference type="PRINTS" id="PR00864">
    <property type="entry name" value="PREPILNPTASE"/>
</dbReference>
<dbReference type="Pfam" id="PF01478">
    <property type="entry name" value="Peptidase_A24"/>
    <property type="match status" value="1"/>
</dbReference>
<feature type="transmembrane region" description="Helical" evidence="10">
    <location>
        <begin position="185"/>
        <end position="211"/>
    </location>
</feature>
<keyword evidence="7 10" id="KW-0472">Membrane</keyword>
<dbReference type="Pfam" id="PF06750">
    <property type="entry name" value="A24_N_bact"/>
    <property type="match status" value="1"/>
</dbReference>
<feature type="transmembrane region" description="Helical" evidence="10">
    <location>
        <begin position="77"/>
        <end position="103"/>
    </location>
</feature>
<feature type="domain" description="Prepilin peptidase A24 N-terminal" evidence="13">
    <location>
        <begin position="6"/>
        <end position="87"/>
    </location>
</feature>
<dbReference type="RefSeq" id="WP_257772222.1">
    <property type="nucleotide sequence ID" value="NZ_CP102480.1"/>
</dbReference>
<dbReference type="Gene3D" id="1.20.120.1220">
    <property type="match status" value="1"/>
</dbReference>
<keyword evidence="9" id="KW-0645">Protease</keyword>
<dbReference type="GO" id="GO:0008168">
    <property type="term" value="F:methyltransferase activity"/>
    <property type="evidence" value="ECO:0007669"/>
    <property type="project" value="UniProtKB-KW"/>
</dbReference>
<evidence type="ECO:0000256" key="7">
    <source>
        <dbReference type="ARBA" id="ARBA00023136"/>
    </source>
</evidence>
<evidence type="ECO:0000259" key="12">
    <source>
        <dbReference type="Pfam" id="PF01478"/>
    </source>
</evidence>
<protein>
    <recommendedName>
        <fullName evidence="9">Prepilin leader peptidase/N-methyltransferase</fullName>
        <ecNumber evidence="9">2.1.1.-</ecNumber>
        <ecNumber evidence="9">3.4.23.43</ecNumber>
    </recommendedName>
</protein>
<gene>
    <name evidence="14" type="ORF">NUH88_14585</name>
</gene>
<evidence type="ECO:0000256" key="1">
    <source>
        <dbReference type="ARBA" id="ARBA00004429"/>
    </source>
</evidence>
<dbReference type="InterPro" id="IPR014032">
    <property type="entry name" value="Peptidase_A24A_bac"/>
</dbReference>
<keyword evidence="5 9" id="KW-0812">Transmembrane</keyword>
<evidence type="ECO:0000313" key="14">
    <source>
        <dbReference type="EMBL" id="UUX52248.1"/>
    </source>
</evidence>
<dbReference type="GO" id="GO:0005886">
    <property type="term" value="C:plasma membrane"/>
    <property type="evidence" value="ECO:0007669"/>
    <property type="project" value="UniProtKB-SubCell"/>
</dbReference>
<dbReference type="InterPro" id="IPR050882">
    <property type="entry name" value="Prepilin_peptidase/N-MTase"/>
</dbReference>
<sequence length="243" mass="24846">MFLLLAAAAIGSFLATCVSRAARQVSVFGAVRSSCPTCGAIVPAYALLPILGFLVLRGRCGDCGARIDPLHPMMEAATVAMCVSALWVAGWLLTLEAACGLALGTALVFLASHDARTGRLPDVVTLPLIVAGLAVSAWLERVDFSESALGVILGGAGGWAVSAAYRQLRGREGLGMGDVKLVAGLGAWLGAGALPGLLLVASASALAVLFVRAVSGRRISRHARIVFGPFLALAGWVLWLAGA</sequence>
<comment type="similarity">
    <text evidence="2 8">Belongs to the peptidase A24 family.</text>
</comment>
<keyword evidence="9" id="KW-0378">Hydrolase</keyword>
<comment type="function">
    <text evidence="9">Plays an essential role in type IV pili and type II pseudopili formation by proteolytically removing the leader sequence from substrate proteins and subsequently monomethylating the alpha-amino group of the newly exposed N-terminal phenylalanine.</text>
</comment>
<feature type="transmembrane region" description="Helical" evidence="10">
    <location>
        <begin position="147"/>
        <end position="165"/>
    </location>
</feature>
<feature type="transmembrane region" description="Helical" evidence="10">
    <location>
        <begin position="37"/>
        <end position="56"/>
    </location>
</feature>
<feature type="transmembrane region" description="Helical" evidence="10">
    <location>
        <begin position="123"/>
        <end position="140"/>
    </location>
</feature>
<reference evidence="14" key="1">
    <citation type="submission" date="2022-08" db="EMBL/GenBank/DDBJ databases">
        <title>Nisaea acidiphila sp. nov., isolated from a marine algal debris and emended description of the genus Nisaea Urios et al. 2008.</title>
        <authorList>
            <person name="Kwon K."/>
        </authorList>
    </citation>
    <scope>NUCLEOTIDE SEQUENCE</scope>
    <source>
        <strain evidence="14">MEBiC11861</strain>
    </source>
</reference>
<dbReference type="InterPro" id="IPR000045">
    <property type="entry name" value="Prepilin_IV_endopep_pep"/>
</dbReference>
<comment type="subcellular location">
    <subcellularLocation>
        <location evidence="1">Cell inner membrane</location>
        <topology evidence="1">Multi-pass membrane protein</topology>
    </subcellularLocation>
    <subcellularLocation>
        <location evidence="9">Cell membrane</location>
        <topology evidence="9">Multi-pass membrane protein</topology>
    </subcellularLocation>
</comment>
<keyword evidence="6 10" id="KW-1133">Transmembrane helix</keyword>
<keyword evidence="3" id="KW-1003">Cell membrane</keyword>
<evidence type="ECO:0000256" key="5">
    <source>
        <dbReference type="ARBA" id="ARBA00022692"/>
    </source>
</evidence>
<keyword evidence="9" id="KW-0489">Methyltransferase</keyword>
<keyword evidence="15" id="KW-1185">Reference proteome</keyword>
<dbReference type="EMBL" id="CP102480">
    <property type="protein sequence ID" value="UUX52248.1"/>
    <property type="molecule type" value="Genomic_DNA"/>
</dbReference>
<dbReference type="Proteomes" id="UP001060336">
    <property type="component" value="Chromosome"/>
</dbReference>
<dbReference type="GO" id="GO:0006465">
    <property type="term" value="P:signal peptide processing"/>
    <property type="evidence" value="ECO:0007669"/>
    <property type="project" value="TreeGrafter"/>
</dbReference>
<dbReference type="PANTHER" id="PTHR30487:SF0">
    <property type="entry name" value="PREPILIN LEADER PEPTIDASE_N-METHYLTRANSFERASE-RELATED"/>
    <property type="match status" value="1"/>
</dbReference>